<dbReference type="EMBL" id="CAESAP020000253">
    <property type="protein sequence ID" value="CAB5504375.1"/>
    <property type="molecule type" value="Genomic_DNA"/>
</dbReference>
<evidence type="ECO:0000313" key="2">
    <source>
        <dbReference type="Proteomes" id="UP000635628"/>
    </source>
</evidence>
<organism evidence="1 2">
    <name type="scientific">Bathymodiolus azoricus thioautotrophic gill symbiont</name>
    <dbReference type="NCBI Taxonomy" id="235205"/>
    <lineage>
        <taxon>Bacteria</taxon>
        <taxon>Pseudomonadati</taxon>
        <taxon>Pseudomonadota</taxon>
        <taxon>Gammaproteobacteria</taxon>
        <taxon>sulfur-oxidizing symbionts</taxon>
    </lineage>
</organism>
<sequence>MVKKGFTVEISNDPDLYFYNGMAAHIKKDGDLNKLKELFTDNSTWKYIENKCKYYASGYFGLGKNYLDNFRCVKHSK</sequence>
<evidence type="ECO:0000313" key="1">
    <source>
        <dbReference type="EMBL" id="CAB5504375.1"/>
    </source>
</evidence>
<name>A0ACA8ZW63_9GAMM</name>
<accession>A0ACA8ZW63</accession>
<dbReference type="Proteomes" id="UP000635628">
    <property type="component" value="Unassembled WGS sequence"/>
</dbReference>
<gene>
    <name evidence="1" type="ORF">AZO1586R_1748</name>
</gene>
<proteinExistence type="predicted"/>
<comment type="caution">
    <text evidence="1">The sequence shown here is derived from an EMBL/GenBank/DDBJ whole genome shotgun (WGS) entry which is preliminary data.</text>
</comment>
<keyword evidence="2" id="KW-1185">Reference proteome</keyword>
<reference evidence="1" key="1">
    <citation type="submission" date="2020-05" db="EMBL/GenBank/DDBJ databases">
        <authorList>
            <person name="Petersen J."/>
            <person name="Sayavedra L."/>
        </authorList>
    </citation>
    <scope>NUCLEOTIDE SEQUENCE</scope>
    <source>
        <strain evidence="1">B azoricus SOX Menez Gwen</strain>
    </source>
</reference>
<protein>
    <submittedName>
        <fullName evidence="1">Uncharacterized protein</fullName>
    </submittedName>
</protein>